<accession>A0A098TN47</accession>
<dbReference type="EMBL" id="JJML01000009">
    <property type="protein sequence ID" value="KGF73297.1"/>
    <property type="molecule type" value="Genomic_DNA"/>
</dbReference>
<evidence type="ECO:0000313" key="2">
    <source>
        <dbReference type="Proteomes" id="UP000030170"/>
    </source>
</evidence>
<gene>
    <name evidence="1" type="ORF">DO97_20940</name>
</gene>
<dbReference type="InterPro" id="IPR021373">
    <property type="entry name" value="DUF2993"/>
</dbReference>
<dbReference type="OrthoDB" id="507589at2"/>
<reference evidence="1 2" key="1">
    <citation type="journal article" date="2014" name="Mol. Ecol.">
        <title>Evolution of Synechococcus.</title>
        <authorList>
            <person name="Dvorak P."/>
            <person name="Casamatta D."/>
            <person name="Hasler P."/>
            <person name="Poulickova A."/>
            <person name="Ondrej V."/>
            <person name="Sanges R."/>
        </authorList>
    </citation>
    <scope>NUCLEOTIDE SEQUENCE [LARGE SCALE GENOMIC DNA]</scope>
    <source>
        <strain evidence="1 2">CAUP A 1101</strain>
    </source>
</reference>
<dbReference type="Pfam" id="PF11209">
    <property type="entry name" value="LmeA"/>
    <property type="match status" value="1"/>
</dbReference>
<keyword evidence="2" id="KW-1185">Reference proteome</keyword>
<sequence>MFGALTGLTTPPGTDFGEQVLNAVASQSIRHLFTRCDAVDVVVRCFPSSKILQGSIDSFKMQGRGLVIRKDFQVEEMTFETDAVAIDFRSVLSGTIRLKHPTQAVAQVTLSEAAINQAFDAELVKKRLQNLTLPELTDLSGGEPVTFREVHLELLPDNQARIFAKTNLPNTADVPISLIVSLGIERRRRIVFQNPRFDPAPVPEPLQSLSQTLTMAFAQVLDNMVDLDRFDLDGVTLRLNRLETQGKKLLFSGYAQIEHFPGSG</sequence>
<comment type="caution">
    <text evidence="1">The sequence shown here is derived from an EMBL/GenBank/DDBJ whole genome shotgun (WGS) entry which is preliminary data.</text>
</comment>
<protein>
    <recommendedName>
        <fullName evidence="3">DUF2993 domain-containing protein</fullName>
    </recommendedName>
</protein>
<dbReference type="Proteomes" id="UP000030170">
    <property type="component" value="Unassembled WGS sequence"/>
</dbReference>
<proteinExistence type="predicted"/>
<dbReference type="STRING" id="1497020.DO97_20940"/>
<dbReference type="AlphaFoldDB" id="A0A098TN47"/>
<evidence type="ECO:0008006" key="3">
    <source>
        <dbReference type="Google" id="ProtNLM"/>
    </source>
</evidence>
<organism evidence="1 2">
    <name type="scientific">Neosynechococcus sphagnicola sy1</name>
    <dbReference type="NCBI Taxonomy" id="1497020"/>
    <lineage>
        <taxon>Bacteria</taxon>
        <taxon>Bacillati</taxon>
        <taxon>Cyanobacteriota</taxon>
        <taxon>Cyanophyceae</taxon>
        <taxon>Neosynechococcales</taxon>
        <taxon>Neosynechococcaceae</taxon>
        <taxon>Neosynechococcus</taxon>
    </lineage>
</organism>
<name>A0A098TN47_9CYAN</name>
<evidence type="ECO:0000313" key="1">
    <source>
        <dbReference type="EMBL" id="KGF73297.1"/>
    </source>
</evidence>